<dbReference type="CDD" id="cd01998">
    <property type="entry name" value="MnmA_TRMU-like"/>
    <property type="match status" value="1"/>
</dbReference>
<dbReference type="NCBIfam" id="NF001138">
    <property type="entry name" value="PRK00143.1"/>
    <property type="match status" value="1"/>
</dbReference>
<dbReference type="HAMAP" id="MF_00144">
    <property type="entry name" value="tRNA_thiouridyl_MnmA"/>
    <property type="match status" value="1"/>
</dbReference>
<feature type="active site" description="Cysteine persulfide intermediate" evidence="1">
    <location>
        <position position="200"/>
    </location>
</feature>
<keyword evidence="1" id="KW-0820">tRNA-binding</keyword>
<sequence length="358" mass="39330">MKEKILAAMSGGVDSSASAVLLLEQGYDVAGVTMALYDQGDIGKKTRSCCSADDIADARSVCARLGIDHYVFNMGNIFHKEVIDRFISGYQCGLTPNPCIDCNKYVKFDALLRRAGDVGCWRIATGHYARIEYDDAAQRILLKTAADDHKDQTYFLYSMTQEQLARVKFPLGGLTKPETRRLAEKAMLTNARKPDSQDICFVPDGDYAGFIERTTGQAPKPGDFLDTEGRVIGQHRGLVHYTVGQRKGLGFAFPEPHYVCSKDAQHNTVTIGTSERLFAKRLLAGDCNWIAVQALTAPMRVQAKIRYGQKAQPATLFPDENGTVIEFDEPQRAISPGQATVWYDGDVVVGGGTIIKSL</sequence>
<keyword evidence="1" id="KW-0067">ATP-binding</keyword>
<accession>A0ABS6EU42</accession>
<comment type="subcellular location">
    <subcellularLocation>
        <location evidence="1">Cytoplasm</location>
    </subcellularLocation>
</comment>
<dbReference type="PANTHER" id="PTHR11933:SF5">
    <property type="entry name" value="MITOCHONDRIAL TRNA-SPECIFIC 2-THIOURIDYLASE 1"/>
    <property type="match status" value="1"/>
</dbReference>
<keyword evidence="5" id="KW-1185">Reference proteome</keyword>
<keyword evidence="1" id="KW-0694">RNA-binding</keyword>
<feature type="binding site" evidence="1">
    <location>
        <position position="34"/>
    </location>
    <ligand>
        <name>ATP</name>
        <dbReference type="ChEBI" id="CHEBI:30616"/>
    </ligand>
</feature>
<comment type="caution">
    <text evidence="1">Lacks conserved residue(s) required for the propagation of feature annotation.</text>
</comment>
<organism evidence="4 5">
    <name type="scientific">Butyricicoccus intestinisimiae</name>
    <dbReference type="NCBI Taxonomy" id="2841509"/>
    <lineage>
        <taxon>Bacteria</taxon>
        <taxon>Bacillati</taxon>
        <taxon>Bacillota</taxon>
        <taxon>Clostridia</taxon>
        <taxon>Eubacteriales</taxon>
        <taxon>Butyricicoccaceae</taxon>
        <taxon>Butyricicoccus</taxon>
    </lineage>
</organism>
<dbReference type="Pfam" id="PF03054">
    <property type="entry name" value="tRNA_Me_trans"/>
    <property type="match status" value="1"/>
</dbReference>
<feature type="site" description="Interaction with tRNA" evidence="1">
    <location>
        <position position="338"/>
    </location>
</feature>
<dbReference type="EMBL" id="JAHLQI010000006">
    <property type="protein sequence ID" value="MBU5491206.1"/>
    <property type="molecule type" value="Genomic_DNA"/>
</dbReference>
<feature type="binding site" evidence="1">
    <location>
        <begin position="8"/>
        <end position="15"/>
    </location>
    <ligand>
        <name>ATP</name>
        <dbReference type="ChEBI" id="CHEBI:30616"/>
    </ligand>
</feature>
<dbReference type="Pfam" id="PF20259">
    <property type="entry name" value="tRNA_Me_trans_M"/>
    <property type="match status" value="1"/>
</dbReference>
<dbReference type="PANTHER" id="PTHR11933">
    <property type="entry name" value="TRNA 5-METHYLAMINOMETHYL-2-THIOURIDYLATE -METHYLTRANSFERASE"/>
    <property type="match status" value="1"/>
</dbReference>
<dbReference type="NCBIfam" id="TIGR00420">
    <property type="entry name" value="trmU"/>
    <property type="match status" value="1"/>
</dbReference>
<feature type="domain" description="tRNA-specific 2-thiouridylase MnmA-like central" evidence="3">
    <location>
        <begin position="210"/>
        <end position="272"/>
    </location>
</feature>
<feature type="site" description="Interaction with tRNA" evidence="1">
    <location>
        <position position="127"/>
    </location>
</feature>
<dbReference type="InterPro" id="IPR046884">
    <property type="entry name" value="MnmA-like_central"/>
</dbReference>
<evidence type="ECO:0000256" key="1">
    <source>
        <dbReference type="HAMAP-Rule" id="MF_00144"/>
    </source>
</evidence>
<comment type="caution">
    <text evidence="4">The sequence shown here is derived from an EMBL/GenBank/DDBJ whole genome shotgun (WGS) entry which is preliminary data.</text>
</comment>
<dbReference type="Proteomes" id="UP000783588">
    <property type="component" value="Unassembled WGS sequence"/>
</dbReference>
<evidence type="ECO:0000313" key="4">
    <source>
        <dbReference type="EMBL" id="MBU5491206.1"/>
    </source>
</evidence>
<evidence type="ECO:0000259" key="3">
    <source>
        <dbReference type="Pfam" id="PF20259"/>
    </source>
</evidence>
<keyword evidence="1 4" id="KW-0808">Transferase</keyword>
<comment type="catalytic activity">
    <reaction evidence="1">
        <text>S-sulfanyl-L-cysteinyl-[protein] + uridine(34) in tRNA + AH2 + ATP = 2-thiouridine(34) in tRNA + L-cysteinyl-[protein] + A + AMP + diphosphate + H(+)</text>
        <dbReference type="Rhea" id="RHEA:47032"/>
        <dbReference type="Rhea" id="RHEA-COMP:10131"/>
        <dbReference type="Rhea" id="RHEA-COMP:11726"/>
        <dbReference type="Rhea" id="RHEA-COMP:11727"/>
        <dbReference type="Rhea" id="RHEA-COMP:11728"/>
        <dbReference type="ChEBI" id="CHEBI:13193"/>
        <dbReference type="ChEBI" id="CHEBI:15378"/>
        <dbReference type="ChEBI" id="CHEBI:17499"/>
        <dbReference type="ChEBI" id="CHEBI:29950"/>
        <dbReference type="ChEBI" id="CHEBI:30616"/>
        <dbReference type="ChEBI" id="CHEBI:33019"/>
        <dbReference type="ChEBI" id="CHEBI:61963"/>
        <dbReference type="ChEBI" id="CHEBI:65315"/>
        <dbReference type="ChEBI" id="CHEBI:87170"/>
        <dbReference type="ChEBI" id="CHEBI:456215"/>
        <dbReference type="EC" id="2.8.1.13"/>
    </reaction>
</comment>
<dbReference type="InterPro" id="IPR004506">
    <property type="entry name" value="MnmA-like"/>
</dbReference>
<evidence type="ECO:0000259" key="2">
    <source>
        <dbReference type="Pfam" id="PF20258"/>
    </source>
</evidence>
<feature type="domain" description="tRNA-specific 2-thiouridylase MnmA-like C-terminal" evidence="2">
    <location>
        <begin position="281"/>
        <end position="354"/>
    </location>
</feature>
<feature type="region of interest" description="Interaction with tRNA" evidence="1">
    <location>
        <begin position="306"/>
        <end position="307"/>
    </location>
</feature>
<keyword evidence="1" id="KW-0547">Nucleotide-binding</keyword>
<comment type="function">
    <text evidence="1">Catalyzes the 2-thiolation of uridine at the wobble position (U34) of tRNA, leading to the formation of s(2)U34.</text>
</comment>
<keyword evidence="1" id="KW-0963">Cytoplasm</keyword>
<protein>
    <recommendedName>
        <fullName evidence="1">tRNA-specific 2-thiouridylase MnmA</fullName>
        <ecNumber evidence="1">2.8.1.13</ecNumber>
    </recommendedName>
</protein>
<feature type="region of interest" description="Interaction with tRNA" evidence="1">
    <location>
        <begin position="150"/>
        <end position="152"/>
    </location>
</feature>
<feature type="active site" description="Nucleophile" evidence="1">
    <location>
        <position position="102"/>
    </location>
</feature>
<dbReference type="RefSeq" id="WP_216470915.1">
    <property type="nucleotide sequence ID" value="NZ_JAHLQI010000006.1"/>
</dbReference>
<dbReference type="GO" id="GO:0103016">
    <property type="term" value="F:tRNA-uridine 2-sulfurtransferase activity"/>
    <property type="evidence" value="ECO:0007669"/>
    <property type="project" value="UniProtKB-EC"/>
</dbReference>
<evidence type="ECO:0000313" key="5">
    <source>
        <dbReference type="Proteomes" id="UP000783588"/>
    </source>
</evidence>
<reference evidence="4 5" key="1">
    <citation type="submission" date="2021-06" db="EMBL/GenBank/DDBJ databases">
        <authorList>
            <person name="Sun Q."/>
            <person name="Li D."/>
        </authorList>
    </citation>
    <scope>NUCLEOTIDE SEQUENCE [LARGE SCALE GENOMIC DNA]</scope>
    <source>
        <strain evidence="4 5">MSJd-7</strain>
    </source>
</reference>
<comment type="similarity">
    <text evidence="1">Belongs to the MnmA/TRMU family.</text>
</comment>
<name>A0ABS6EU42_9FIRM</name>
<keyword evidence="1" id="KW-0819">tRNA processing</keyword>
<dbReference type="EC" id="2.8.1.13" evidence="1"/>
<dbReference type="Pfam" id="PF20258">
    <property type="entry name" value="tRNA_Me_trans_C"/>
    <property type="match status" value="1"/>
</dbReference>
<feature type="binding site" evidence="1">
    <location>
        <position position="126"/>
    </location>
    <ligand>
        <name>ATP</name>
        <dbReference type="ChEBI" id="CHEBI:30616"/>
    </ligand>
</feature>
<proteinExistence type="inferred from homology"/>
<gene>
    <name evidence="1 4" type="primary">mnmA</name>
    <name evidence="4" type="ORF">KQI75_11365</name>
</gene>
<dbReference type="InterPro" id="IPR046885">
    <property type="entry name" value="MnmA-like_C"/>
</dbReference>